<reference evidence="3" key="1">
    <citation type="submission" date="2016-02" db="EMBL/GenBank/DDBJ databases">
        <authorList>
            <person name="Wibberg D."/>
        </authorList>
    </citation>
    <scope>NUCLEOTIDE SEQUENCE [LARGE SCALE GENOMIC DNA]</scope>
</reference>
<name>A0A1C3NTS4_9ACTN</name>
<dbReference type="Proteomes" id="UP000199013">
    <property type="component" value="Unassembled WGS sequence"/>
</dbReference>
<dbReference type="EMBL" id="FLUV01000215">
    <property type="protein sequence ID" value="SBW18151.1"/>
    <property type="molecule type" value="Genomic_DNA"/>
</dbReference>
<evidence type="ECO:0000256" key="1">
    <source>
        <dbReference type="SAM" id="MobiDB-lite"/>
    </source>
</evidence>
<keyword evidence="3" id="KW-1185">Reference proteome</keyword>
<evidence type="ECO:0000313" key="2">
    <source>
        <dbReference type="EMBL" id="SBW18151.1"/>
    </source>
</evidence>
<protein>
    <submittedName>
        <fullName evidence="2">Uncharacterized protein</fullName>
    </submittedName>
</protein>
<proteinExistence type="predicted"/>
<feature type="compositionally biased region" description="Polar residues" evidence="1">
    <location>
        <begin position="28"/>
        <end position="51"/>
    </location>
</feature>
<feature type="region of interest" description="Disordered" evidence="1">
    <location>
        <begin position="26"/>
        <end position="85"/>
    </location>
</feature>
<organism evidence="2 3">
    <name type="scientific">Candidatus Protofrankia californiensis</name>
    <dbReference type="NCBI Taxonomy" id="1839754"/>
    <lineage>
        <taxon>Bacteria</taxon>
        <taxon>Bacillati</taxon>
        <taxon>Actinomycetota</taxon>
        <taxon>Actinomycetes</taxon>
        <taxon>Frankiales</taxon>
        <taxon>Frankiaceae</taxon>
        <taxon>Protofrankia</taxon>
    </lineage>
</organism>
<accession>A0A1C3NTS4</accession>
<evidence type="ECO:0000313" key="3">
    <source>
        <dbReference type="Proteomes" id="UP000199013"/>
    </source>
</evidence>
<gene>
    <name evidence="2" type="ORF">FDG2_0545</name>
</gene>
<dbReference type="AlphaFoldDB" id="A0A1C3NTS4"/>
<sequence length="118" mass="12793">MPDAVFTANTIEISRTLAQAPADVIDSADSSTNTGRQHGTNRVSATNTARSAMTAHAACSASVTRSRRHRAPSLPHNVRIRGRVRRDDEHGRGLAIVELVTVGLHDSPRGVHRLLEQR</sequence>